<reference evidence="1" key="1">
    <citation type="submission" date="2019-04" db="EMBL/GenBank/DDBJ databases">
        <authorList>
            <consortium name="Science for Life Laboratories"/>
        </authorList>
    </citation>
    <scope>NUCLEOTIDE SEQUENCE</scope>
    <source>
        <strain evidence="1">MBLW1</strain>
    </source>
</reference>
<evidence type="ECO:0000313" key="1">
    <source>
        <dbReference type="EMBL" id="VIP03173.1"/>
    </source>
</evidence>
<dbReference type="PANTHER" id="PTHR43649">
    <property type="entry name" value="ARABINOSE-BINDING PROTEIN-RELATED"/>
    <property type="match status" value="1"/>
</dbReference>
<dbReference type="EMBL" id="LR586016">
    <property type="protein sequence ID" value="VIP03173.1"/>
    <property type="molecule type" value="Genomic_DNA"/>
</dbReference>
<evidence type="ECO:0000313" key="2">
    <source>
        <dbReference type="Proteomes" id="UP000464378"/>
    </source>
</evidence>
<keyword evidence="2" id="KW-1185">Reference proteome</keyword>
<dbReference type="InterPro" id="IPR050490">
    <property type="entry name" value="Bact_solute-bd_prot1"/>
</dbReference>
<dbReference type="KEGG" id="tim:GMBLW1_07870"/>
<dbReference type="AlphaFoldDB" id="A0A6C2YPW9"/>
<dbReference type="Proteomes" id="UP000464378">
    <property type="component" value="Chromosome"/>
</dbReference>
<proteinExistence type="predicted"/>
<dbReference type="PANTHER" id="PTHR43649:SF12">
    <property type="entry name" value="DIACETYLCHITOBIOSE BINDING PROTEIN DASA"/>
    <property type="match status" value="1"/>
</dbReference>
<gene>
    <name evidence="1" type="ORF">GMBLW1_07870</name>
</gene>
<dbReference type="EMBL" id="LR593887">
    <property type="protein sequence ID" value="VTS03606.1"/>
    <property type="molecule type" value="Genomic_DNA"/>
</dbReference>
<dbReference type="Gene3D" id="3.40.190.10">
    <property type="entry name" value="Periplasmic binding protein-like II"/>
    <property type="match status" value="1"/>
</dbReference>
<protein>
    <recommendedName>
        <fullName evidence="3">Extracellular solute-binding protein</fullName>
    </recommendedName>
</protein>
<dbReference type="InParanoid" id="A0A6C2YPW9"/>
<organism evidence="1">
    <name type="scientific">Tuwongella immobilis</name>
    <dbReference type="NCBI Taxonomy" id="692036"/>
    <lineage>
        <taxon>Bacteria</taxon>
        <taxon>Pseudomonadati</taxon>
        <taxon>Planctomycetota</taxon>
        <taxon>Planctomycetia</taxon>
        <taxon>Gemmatales</taxon>
        <taxon>Gemmataceae</taxon>
        <taxon>Tuwongella</taxon>
    </lineage>
</organism>
<dbReference type="SUPFAM" id="SSF53850">
    <property type="entry name" value="Periplasmic binding protein-like II"/>
    <property type="match status" value="1"/>
</dbReference>
<sequence>MQPHYSPNPQSPTSSVPTHRLIWSIGWVGVVLLAGCEQRVEMPEPTTPTPFAQQTVSIACPDGVVRTVLNQQGRIWSQTQKVTVNIQPRNSASRTEADIQIIRPWEIKSFSTQSATIPPTIFDPSNPFLWSSLLPIVRDKILTWNRTVVAMPIIGESYVCVFRSDWLNDPNHQAAYSKKTGKALLPPETWEDYAQIAEYYAEAFKKPSLPSLPIQVDELDREFYSVASCFDRPARTDSTRNRSGEGDVSAAEQFSFHFHLDTLEPRINQPAFRDAVAWFQRIQPLRATASGEDSSEAFRNGTAVLALVSLEAVHRFSAPDSPIRERFDFVRLPGSTYYYEFTTQVKTELAQQVNRVPYLGAGGWLGVVRKDSAVSNAAFDLLAYLGNPNDAGPRILLTPEYGAGPYRSSQTDAMNRSFWEGYQLRKDVTAHLQEALRQMVPAGIINPVLRLRIQDEDQYRKALTDILPKVIQERLPAQPALDSVAKQWAAIAGKRPKEEFRQEIRTSLNLR</sequence>
<accession>A0A6C2YPW9</accession>
<name>A0A6C2YPW9_9BACT</name>
<evidence type="ECO:0008006" key="3">
    <source>
        <dbReference type="Google" id="ProtNLM"/>
    </source>
</evidence>